<dbReference type="InterPro" id="IPR034593">
    <property type="entry name" value="DgoD-like"/>
</dbReference>
<proteinExistence type="predicted"/>
<dbReference type="Proteomes" id="UP000310636">
    <property type="component" value="Unassembled WGS sequence"/>
</dbReference>
<dbReference type="Pfam" id="PF13378">
    <property type="entry name" value="MR_MLE_C"/>
    <property type="match status" value="1"/>
</dbReference>
<evidence type="ECO:0000259" key="3">
    <source>
        <dbReference type="SMART" id="SM00922"/>
    </source>
</evidence>
<dbReference type="Gene3D" id="3.20.20.120">
    <property type="entry name" value="Enolase-like C-terminal domain"/>
    <property type="match status" value="1"/>
</dbReference>
<dbReference type="GO" id="GO:0008869">
    <property type="term" value="F:galactonate dehydratase activity"/>
    <property type="evidence" value="ECO:0007669"/>
    <property type="project" value="UniProtKB-EC"/>
</dbReference>
<comment type="caution">
    <text evidence="4">The sequence shown here is derived from an EMBL/GenBank/DDBJ whole genome shotgun (WGS) entry which is preliminary data.</text>
</comment>
<dbReference type="InterPro" id="IPR013341">
    <property type="entry name" value="Mandelate_racemase_N_dom"/>
</dbReference>
<dbReference type="AlphaFoldDB" id="A0A4S4BKI3"/>
<dbReference type="SUPFAM" id="SSF51604">
    <property type="entry name" value="Enolase C-terminal domain-like"/>
    <property type="match status" value="1"/>
</dbReference>
<evidence type="ECO:0000256" key="1">
    <source>
        <dbReference type="ARBA" id="ARBA00022723"/>
    </source>
</evidence>
<dbReference type="GO" id="GO:0009063">
    <property type="term" value="P:amino acid catabolic process"/>
    <property type="evidence" value="ECO:0007669"/>
    <property type="project" value="InterPro"/>
</dbReference>
<accession>A0A4S4BKI3</accession>
<keyword evidence="5" id="KW-1185">Reference proteome</keyword>
<dbReference type="RefSeq" id="WP_136372196.1">
    <property type="nucleotide sequence ID" value="NZ_SSOB01000035.1"/>
</dbReference>
<dbReference type="PROSITE" id="PS00909">
    <property type="entry name" value="MR_MLE_2"/>
    <property type="match status" value="1"/>
</dbReference>
<dbReference type="Gene3D" id="3.30.390.10">
    <property type="entry name" value="Enolase-like, N-terminal domain"/>
    <property type="match status" value="1"/>
</dbReference>
<dbReference type="PANTHER" id="PTHR48080">
    <property type="entry name" value="D-GALACTONATE DEHYDRATASE-RELATED"/>
    <property type="match status" value="1"/>
</dbReference>
<organism evidence="4 5">
    <name type="scientific">Cohnella fermenti</name>
    <dbReference type="NCBI Taxonomy" id="2565925"/>
    <lineage>
        <taxon>Bacteria</taxon>
        <taxon>Bacillati</taxon>
        <taxon>Bacillota</taxon>
        <taxon>Bacilli</taxon>
        <taxon>Bacillales</taxon>
        <taxon>Paenibacillaceae</taxon>
        <taxon>Cohnella</taxon>
    </lineage>
</organism>
<reference evidence="4 5" key="1">
    <citation type="submission" date="2019-04" db="EMBL/GenBank/DDBJ databases">
        <title>Cohnella sp. nov. isolated from preserved vegetables.</title>
        <authorList>
            <person name="Lin S.-Y."/>
            <person name="Hung M.-H."/>
            <person name="Young C.-C."/>
        </authorList>
    </citation>
    <scope>NUCLEOTIDE SEQUENCE [LARGE SCALE GENOMIC DNA]</scope>
    <source>
        <strain evidence="4 5">CC-MHH1044</strain>
    </source>
</reference>
<evidence type="ECO:0000256" key="2">
    <source>
        <dbReference type="ARBA" id="ARBA00023239"/>
    </source>
</evidence>
<dbReference type="EC" id="4.2.1.6" evidence="4"/>
<dbReference type="PANTHER" id="PTHR48080:SF2">
    <property type="entry name" value="D-GALACTONATE DEHYDRATASE"/>
    <property type="match status" value="1"/>
</dbReference>
<evidence type="ECO:0000313" key="4">
    <source>
        <dbReference type="EMBL" id="THF75005.1"/>
    </source>
</evidence>
<dbReference type="InterPro" id="IPR018110">
    <property type="entry name" value="Mandel_Rmase/mucon_lact_enz_CS"/>
</dbReference>
<dbReference type="SMART" id="SM00922">
    <property type="entry name" value="MR_MLE"/>
    <property type="match status" value="1"/>
</dbReference>
<dbReference type="Pfam" id="PF02746">
    <property type="entry name" value="MR_MLE_N"/>
    <property type="match status" value="1"/>
</dbReference>
<sequence>MRITRIEIFHLLPRFSFLKMSTDEGVTGWGEAIVEGRSRTVEMAIKELEPHLIGQDPRRIEHLWQAMYRGTFYRGGPILTSAISGLEQAMWDILGKSLGVPVYQLLGGAVRERIRMYKGVGGSTPEESARLARQWKEQGFTMLKTGIEAMAHVMESPAWVSRQVERIEAIRDAIGPDIELGVDFHGRISPALAIRLAKELERFQLAFIEEPCLPENVDALAMIARSTTTPLATGERLFTKWAFREVLEKQAVAIVQPDLAHCGGILEGKKIAAMAELYYAGFAPHNPLGPINLAASLQLSANVPNFLAQEHAELGEGYLKTPFVVKNGYMELPTAPGLGIEVDEEAIKDKLYDGDWDTPRWFHADDGSVADW</sequence>
<dbReference type="InterPro" id="IPR036849">
    <property type="entry name" value="Enolase-like_C_sf"/>
</dbReference>
<gene>
    <name evidence="4" type="primary">dgoD</name>
    <name evidence="4" type="ORF">E6C55_23145</name>
</gene>
<dbReference type="SFLD" id="SFLDS00001">
    <property type="entry name" value="Enolase"/>
    <property type="match status" value="1"/>
</dbReference>
<dbReference type="InterPro" id="IPR029017">
    <property type="entry name" value="Enolase-like_N"/>
</dbReference>
<feature type="domain" description="Mandelate racemase/muconate lactonizing enzyme C-terminal" evidence="3">
    <location>
        <begin position="125"/>
        <end position="230"/>
    </location>
</feature>
<keyword evidence="2 4" id="KW-0456">Lyase</keyword>
<dbReference type="InterPro" id="IPR029065">
    <property type="entry name" value="Enolase_C-like"/>
</dbReference>
<dbReference type="EMBL" id="SSOB01000035">
    <property type="protein sequence ID" value="THF75005.1"/>
    <property type="molecule type" value="Genomic_DNA"/>
</dbReference>
<evidence type="ECO:0000313" key="5">
    <source>
        <dbReference type="Proteomes" id="UP000310636"/>
    </source>
</evidence>
<dbReference type="SFLD" id="SFLDG00179">
    <property type="entry name" value="mandelate_racemase"/>
    <property type="match status" value="1"/>
</dbReference>
<dbReference type="GO" id="GO:0046872">
    <property type="term" value="F:metal ion binding"/>
    <property type="evidence" value="ECO:0007669"/>
    <property type="project" value="UniProtKB-KW"/>
</dbReference>
<dbReference type="NCBIfam" id="NF010624">
    <property type="entry name" value="PRK14017.1"/>
    <property type="match status" value="1"/>
</dbReference>
<dbReference type="OrthoDB" id="9775391at2"/>
<name>A0A4S4BKI3_9BACL</name>
<keyword evidence="1" id="KW-0479">Metal-binding</keyword>
<dbReference type="InterPro" id="IPR013342">
    <property type="entry name" value="Mandelate_racemase_C"/>
</dbReference>
<protein>
    <submittedName>
        <fullName evidence="4">Galactonate dehydratase</fullName>
        <ecNumber evidence="4">4.2.1.6</ecNumber>
    </submittedName>
</protein>
<dbReference type="SUPFAM" id="SSF54826">
    <property type="entry name" value="Enolase N-terminal domain-like"/>
    <property type="match status" value="1"/>
</dbReference>